<dbReference type="Gene3D" id="3.40.50.300">
    <property type="entry name" value="P-loop containing nucleotide triphosphate hydrolases"/>
    <property type="match status" value="1"/>
</dbReference>
<sequence length="216" mass="24542">MPEMPITVHALDIITNQFAPLMKEVHMYLFWEGLRTQLTSGAEFMVDPSSAAPHLYDTERCGIPNSNHSDMTKFHQSDSAYRTVISALMKYCYSAPAIVTYRWKEAMGSMMRMRRNEACELTGLFLEIPDKVPIPTESNTEAIEAALQNEHFHPPYTVSMDFIGQEDIMNALQGAFEPEDQTLMDKQQKRFVVYGIGGSGKTQISAKYAQSNRQHY</sequence>
<name>W6Q7Z5_PENRF</name>
<evidence type="ECO:0000313" key="2">
    <source>
        <dbReference type="Proteomes" id="UP000030686"/>
    </source>
</evidence>
<protein>
    <submittedName>
        <fullName evidence="1">Genomic scaffold, ProqFM164S02</fullName>
    </submittedName>
</protein>
<dbReference type="STRING" id="1365484.W6Q7Z5"/>
<dbReference type="OrthoDB" id="5086500at2759"/>
<dbReference type="SUPFAM" id="SSF52540">
    <property type="entry name" value="P-loop containing nucleoside triphosphate hydrolases"/>
    <property type="match status" value="1"/>
</dbReference>
<dbReference type="EMBL" id="HG792016">
    <property type="protein sequence ID" value="CDM32510.1"/>
    <property type="molecule type" value="Genomic_DNA"/>
</dbReference>
<keyword evidence="2" id="KW-1185">Reference proteome</keyword>
<reference evidence="1" key="1">
    <citation type="journal article" date="2014" name="Nat. Commun.">
        <title>Multiple recent horizontal transfers of a large genomic region in cheese making fungi.</title>
        <authorList>
            <person name="Cheeseman K."/>
            <person name="Ropars J."/>
            <person name="Renault P."/>
            <person name="Dupont J."/>
            <person name="Gouzy J."/>
            <person name="Branca A."/>
            <person name="Abraham A.L."/>
            <person name="Ceppi M."/>
            <person name="Conseiller E."/>
            <person name="Debuchy R."/>
            <person name="Malagnac F."/>
            <person name="Goarin A."/>
            <person name="Silar P."/>
            <person name="Lacoste S."/>
            <person name="Sallet E."/>
            <person name="Bensimon A."/>
            <person name="Giraud T."/>
            <person name="Brygoo Y."/>
        </authorList>
    </citation>
    <scope>NUCLEOTIDE SEQUENCE [LARGE SCALE GENOMIC DNA]</scope>
    <source>
        <strain evidence="1">FM164</strain>
    </source>
</reference>
<evidence type="ECO:0000313" key="1">
    <source>
        <dbReference type="EMBL" id="CDM32510.1"/>
    </source>
</evidence>
<proteinExistence type="predicted"/>
<dbReference type="AlphaFoldDB" id="W6Q7Z5"/>
<organism evidence="1 2">
    <name type="scientific">Penicillium roqueforti (strain FM164)</name>
    <dbReference type="NCBI Taxonomy" id="1365484"/>
    <lineage>
        <taxon>Eukaryota</taxon>
        <taxon>Fungi</taxon>
        <taxon>Dikarya</taxon>
        <taxon>Ascomycota</taxon>
        <taxon>Pezizomycotina</taxon>
        <taxon>Eurotiomycetes</taxon>
        <taxon>Eurotiomycetidae</taxon>
        <taxon>Eurotiales</taxon>
        <taxon>Aspergillaceae</taxon>
        <taxon>Penicillium</taxon>
    </lineage>
</organism>
<accession>W6Q7Z5</accession>
<gene>
    <name evidence="1" type="ORF">PROQFM164_S02g002661</name>
</gene>
<dbReference type="Proteomes" id="UP000030686">
    <property type="component" value="Unassembled WGS sequence"/>
</dbReference>
<dbReference type="InterPro" id="IPR027417">
    <property type="entry name" value="P-loop_NTPase"/>
</dbReference>